<keyword evidence="8 12" id="KW-1133">Transmembrane helix</keyword>
<evidence type="ECO:0000313" key="17">
    <source>
        <dbReference type="Proteomes" id="UP000515151"/>
    </source>
</evidence>
<evidence type="ECO:0000259" key="14">
    <source>
        <dbReference type="PROSITE" id="PS50929"/>
    </source>
</evidence>
<dbReference type="Proteomes" id="UP000197138">
    <property type="component" value="Unassembled WGS sequence"/>
</dbReference>
<feature type="region of interest" description="Disordered" evidence="11">
    <location>
        <begin position="26"/>
        <end position="65"/>
    </location>
</feature>
<evidence type="ECO:0000256" key="5">
    <source>
        <dbReference type="ARBA" id="ARBA00022737"/>
    </source>
</evidence>
<dbReference type="Gene3D" id="3.40.50.300">
    <property type="entry name" value="P-loop containing nucleotide triphosphate hydrolases"/>
    <property type="match status" value="2"/>
</dbReference>
<keyword evidence="5" id="KW-0677">Repeat</keyword>
<proteinExistence type="inferred from homology"/>
<feature type="region of interest" description="Disordered" evidence="11">
    <location>
        <begin position="158"/>
        <end position="199"/>
    </location>
</feature>
<evidence type="ECO:0000256" key="7">
    <source>
        <dbReference type="ARBA" id="ARBA00022840"/>
    </source>
</evidence>
<dbReference type="InterPro" id="IPR003593">
    <property type="entry name" value="AAA+_ATPase"/>
</dbReference>
<evidence type="ECO:0000313" key="15">
    <source>
        <dbReference type="EMBL" id="OWM66549.1"/>
    </source>
</evidence>
<dbReference type="GeneID" id="116201227"/>
<evidence type="ECO:0000313" key="16">
    <source>
        <dbReference type="Proteomes" id="UP000197138"/>
    </source>
</evidence>
<evidence type="ECO:0000256" key="6">
    <source>
        <dbReference type="ARBA" id="ARBA00022741"/>
    </source>
</evidence>
<dbReference type="GO" id="GO:0090374">
    <property type="term" value="P:oligopeptide export from mitochondrion"/>
    <property type="evidence" value="ECO:0007669"/>
    <property type="project" value="TreeGrafter"/>
</dbReference>
<evidence type="ECO:0000256" key="9">
    <source>
        <dbReference type="ARBA" id="ARBA00023136"/>
    </source>
</evidence>
<dbReference type="RefSeq" id="XP_031388230.1">
    <property type="nucleotide sequence ID" value="XM_031532370.1"/>
</dbReference>
<keyword evidence="10" id="KW-0325">Glycoprotein</keyword>
<dbReference type="Pfam" id="PF00664">
    <property type="entry name" value="ABC_membrane"/>
    <property type="match status" value="2"/>
</dbReference>
<dbReference type="FunFam" id="3.40.50.300:FF:000251">
    <property type="entry name" value="ABC transporter B family member 19"/>
    <property type="match status" value="1"/>
</dbReference>
<dbReference type="GO" id="GO:0015421">
    <property type="term" value="F:ABC-type oligopeptide transporter activity"/>
    <property type="evidence" value="ECO:0007669"/>
    <property type="project" value="TreeGrafter"/>
</dbReference>
<feature type="compositionally biased region" description="Low complexity" evidence="11">
    <location>
        <begin position="170"/>
        <end position="183"/>
    </location>
</feature>
<keyword evidence="3" id="KW-0813">Transport</keyword>
<dbReference type="InterPro" id="IPR036640">
    <property type="entry name" value="ABC1_TM_sf"/>
</dbReference>
<dbReference type="InterPro" id="IPR017871">
    <property type="entry name" value="ABC_transporter-like_CS"/>
</dbReference>
<feature type="transmembrane region" description="Helical" evidence="12">
    <location>
        <begin position="1022"/>
        <end position="1043"/>
    </location>
</feature>
<keyword evidence="6" id="KW-0547">Nucleotide-binding</keyword>
<feature type="transmembrane region" description="Helical" evidence="12">
    <location>
        <begin position="613"/>
        <end position="634"/>
    </location>
</feature>
<evidence type="ECO:0000256" key="11">
    <source>
        <dbReference type="SAM" id="MobiDB-lite"/>
    </source>
</evidence>
<dbReference type="GO" id="GO:0005886">
    <property type="term" value="C:plasma membrane"/>
    <property type="evidence" value="ECO:0007669"/>
    <property type="project" value="UniProtKB-SubCell"/>
</dbReference>
<feature type="transmembrane region" description="Helical" evidence="12">
    <location>
        <begin position="1063"/>
        <end position="1081"/>
    </location>
</feature>
<feature type="domain" description="ABC transmembrane type-1" evidence="14">
    <location>
        <begin position="380"/>
        <end position="669"/>
    </location>
</feature>
<dbReference type="SMART" id="SM00382">
    <property type="entry name" value="AAA"/>
    <property type="match status" value="2"/>
</dbReference>
<dbReference type="Proteomes" id="UP000515151">
    <property type="component" value="Chromosome 3"/>
</dbReference>
<dbReference type="PROSITE" id="PS50893">
    <property type="entry name" value="ABC_TRANSPORTER_2"/>
    <property type="match status" value="2"/>
</dbReference>
<feature type="domain" description="ABC transporter" evidence="13">
    <location>
        <begin position="704"/>
        <end position="940"/>
    </location>
</feature>
<dbReference type="OrthoDB" id="6500128at2759"/>
<keyword evidence="7" id="KW-0067">ATP-binding</keyword>
<dbReference type="FunFam" id="3.40.50.300:FF:000066">
    <property type="entry name" value="ABC transporter B family member 1"/>
    <property type="match status" value="1"/>
</dbReference>
<feature type="compositionally biased region" description="Polar residues" evidence="11">
    <location>
        <begin position="26"/>
        <end position="40"/>
    </location>
</feature>
<evidence type="ECO:0000256" key="12">
    <source>
        <dbReference type="SAM" id="Phobius"/>
    </source>
</evidence>
<comment type="similarity">
    <text evidence="2">Belongs to the ABC transporter superfamily. ABCB family. Multidrug resistance exporter (TC 3.A.1.201) subfamily.</text>
</comment>
<keyword evidence="4 12" id="KW-0812">Transmembrane</keyword>
<dbReference type="CDD" id="cd18577">
    <property type="entry name" value="ABC_6TM_Pgp_ABCB1_D1_like"/>
    <property type="match status" value="1"/>
</dbReference>
<dbReference type="SUPFAM" id="SSF52540">
    <property type="entry name" value="P-loop containing nucleoside triphosphate hydrolases"/>
    <property type="match status" value="2"/>
</dbReference>
<reference evidence="15" key="2">
    <citation type="submission" date="2017-06" db="EMBL/GenBank/DDBJ databases">
        <title>The pomegranate genome and the genomics of punicalagin biosynthesis.</title>
        <authorList>
            <person name="Xu C."/>
        </authorList>
    </citation>
    <scope>NUCLEOTIDE SEQUENCE [LARGE SCALE GENOMIC DNA]</scope>
    <source>
        <tissue evidence="15">Fresh leaf</tissue>
    </source>
</reference>
<feature type="transmembrane region" description="Helical" evidence="12">
    <location>
        <begin position="376"/>
        <end position="396"/>
    </location>
</feature>
<feature type="compositionally biased region" description="Basic and acidic residues" evidence="11">
    <location>
        <begin position="229"/>
        <end position="246"/>
    </location>
</feature>
<dbReference type="GO" id="GO:0016887">
    <property type="term" value="F:ATP hydrolysis activity"/>
    <property type="evidence" value="ECO:0007669"/>
    <property type="project" value="InterPro"/>
</dbReference>
<evidence type="ECO:0000313" key="18">
    <source>
        <dbReference type="RefSeq" id="XP_031388230.1"/>
    </source>
</evidence>
<gene>
    <name evidence="18" type="primary">LOC116201227</name>
    <name evidence="15" type="ORF">CDL15_Pgr013766</name>
</gene>
<dbReference type="PROSITE" id="PS00211">
    <property type="entry name" value="ABC_TRANSPORTER_1"/>
    <property type="match status" value="2"/>
</dbReference>
<evidence type="ECO:0000259" key="13">
    <source>
        <dbReference type="PROSITE" id="PS50893"/>
    </source>
</evidence>
<keyword evidence="17" id="KW-1185">Reference proteome</keyword>
<dbReference type="PANTHER" id="PTHR43394:SF11">
    <property type="entry name" value="ATP-BINDING CASSETTE TRANSPORTER"/>
    <property type="match status" value="1"/>
</dbReference>
<name>A0A218W208_PUNGR</name>
<feature type="compositionally biased region" description="Basic residues" evidence="11">
    <location>
        <begin position="292"/>
        <end position="303"/>
    </location>
</feature>
<dbReference type="InterPro" id="IPR027417">
    <property type="entry name" value="P-loop_NTPase"/>
</dbReference>
<evidence type="ECO:0000256" key="1">
    <source>
        <dbReference type="ARBA" id="ARBA00004651"/>
    </source>
</evidence>
<feature type="domain" description="ABC transmembrane type-1" evidence="14">
    <location>
        <begin position="1024"/>
        <end position="1310"/>
    </location>
</feature>
<dbReference type="InterPro" id="IPR003439">
    <property type="entry name" value="ABC_transporter-like_ATP-bd"/>
</dbReference>
<reference evidence="16" key="1">
    <citation type="journal article" date="2017" name="Plant J.">
        <title>The pomegranate (Punica granatum L.) genome and the genomics of punicalagin biosynthesis.</title>
        <authorList>
            <person name="Qin G."/>
            <person name="Xu C."/>
            <person name="Ming R."/>
            <person name="Tang H."/>
            <person name="Guyot R."/>
            <person name="Kramer E.M."/>
            <person name="Hu Y."/>
            <person name="Yi X."/>
            <person name="Qi Y."/>
            <person name="Xu X."/>
            <person name="Gao Z."/>
            <person name="Pan H."/>
            <person name="Jian J."/>
            <person name="Tian Y."/>
            <person name="Yue Z."/>
            <person name="Xu Y."/>
        </authorList>
    </citation>
    <scope>NUCLEOTIDE SEQUENCE [LARGE SCALE GENOMIC DNA]</scope>
    <source>
        <strain evidence="16">cv. Dabenzi</strain>
    </source>
</reference>
<feature type="transmembrane region" description="Helical" evidence="12">
    <location>
        <begin position="425"/>
        <end position="442"/>
    </location>
</feature>
<feature type="domain" description="ABC transporter" evidence="13">
    <location>
        <begin position="1347"/>
        <end position="1583"/>
    </location>
</feature>
<feature type="compositionally biased region" description="Basic and acidic residues" evidence="11">
    <location>
        <begin position="279"/>
        <end position="291"/>
    </location>
</feature>
<dbReference type="GO" id="GO:0005743">
    <property type="term" value="C:mitochondrial inner membrane"/>
    <property type="evidence" value="ECO:0007669"/>
    <property type="project" value="TreeGrafter"/>
</dbReference>
<organism evidence="15 16">
    <name type="scientific">Punica granatum</name>
    <name type="common">Pomegranate</name>
    <dbReference type="NCBI Taxonomy" id="22663"/>
    <lineage>
        <taxon>Eukaryota</taxon>
        <taxon>Viridiplantae</taxon>
        <taxon>Streptophyta</taxon>
        <taxon>Embryophyta</taxon>
        <taxon>Tracheophyta</taxon>
        <taxon>Spermatophyta</taxon>
        <taxon>Magnoliopsida</taxon>
        <taxon>eudicotyledons</taxon>
        <taxon>Gunneridae</taxon>
        <taxon>Pentapetalae</taxon>
        <taxon>rosids</taxon>
        <taxon>malvids</taxon>
        <taxon>Myrtales</taxon>
        <taxon>Lythraceae</taxon>
        <taxon>Punica</taxon>
    </lineage>
</organism>
<dbReference type="CDD" id="cd18578">
    <property type="entry name" value="ABC_6TM_Pgp_ABCB1_D2_like"/>
    <property type="match status" value="1"/>
</dbReference>
<dbReference type="PROSITE" id="PS50929">
    <property type="entry name" value="ABC_TM1F"/>
    <property type="match status" value="2"/>
</dbReference>
<dbReference type="InterPro" id="IPR039421">
    <property type="entry name" value="Type_1_exporter"/>
</dbReference>
<feature type="region of interest" description="Disordered" evidence="11">
    <location>
        <begin position="942"/>
        <end position="965"/>
    </location>
</feature>
<evidence type="ECO:0000256" key="3">
    <source>
        <dbReference type="ARBA" id="ARBA00022448"/>
    </source>
</evidence>
<keyword evidence="9 12" id="KW-0472">Membrane</keyword>
<evidence type="ECO:0000256" key="4">
    <source>
        <dbReference type="ARBA" id="ARBA00022692"/>
    </source>
</evidence>
<comment type="subcellular location">
    <subcellularLocation>
        <location evidence="1">Cell membrane</location>
        <topology evidence="1">Multi-pass membrane protein</topology>
    </subcellularLocation>
</comment>
<feature type="region of interest" description="Disordered" evidence="11">
    <location>
        <begin position="219"/>
        <end position="309"/>
    </location>
</feature>
<feature type="transmembrane region" description="Helical" evidence="12">
    <location>
        <begin position="505"/>
        <end position="521"/>
    </location>
</feature>
<sequence length="1593" mass="175115">MVDSSFEFGYSSSDQSLRLHYPTPAASSSFTPLSSHQYLSPNGHLRNRRSRQPPPAAAFASDDDTSWQSEVSWQFEPSGWRDGRDLGGALSPWPAAATPSRSRIFRRTANEYYMSRTASGLRSFANPCYEYSGYGEVLSGRLELQSFVGRGYNSNGSSFSGKGYGHGENSKVSSNKASGSSSGLGAIKESGNGNGSALPKIDELGIIVYDTKELDDVDTDLVGPHRSHAHDNNDFGDHEHDTAHDHGRGHHRHSQGEHGHVMNFHKTHRDTNTDDNDSSNDHYGHYDDLSRGMHHHGHHRGEHGHRDLRSKEGYFGNDAYYSHDEQNHEITSRVPVQHKEHDYGDEHDDDDDDDGDGNVKTIGLLSLFKYSTKWDMVLVILGCIGALINGGSLPWYSYLFGNFVNKIAQDIGGDLDTMMKHIEKICLFMTGLVALVVVGAYLEITCWRLVGERAAHRIRTKYLRAVLRQDIGFFDRDVRTSDVMHGISSDVAQIQEVLGEKMAHFVHHVFTFICGYVVGFLRSWKVSLVVFSVTPLMMFCGIAYKAVYVGLASKEEVSYMKAGSVVEQAISSIRTVLSFVAEDNLAARYSELLERSVPVGAKIGFAKGAGMGVIYLVTYSTWALAFWYGSILVARGELNGGKAIACFFGVNVGGRGLAMSLSYFAQFAQGTVAAGRVFSIIERVPEIDPYNPRGQTISTVRGRIEFRAVSFAYPSRPEALVLRSLSLVIPSSKTMALVGASGGGKSTIFALIERFYDPVKGTITLDRQDLKSLQVKWLRSQIGMVGQEPVLFATSIIENVMMGKENATRKEVMAACIAANAHGFISSLPQGYNTQVGDRGALLSGGQKQRIALARAMIKDPKILLLDEPTSALDPESEIVVQQAIDKISTGRTTIVIAHRLATVRNSHAIAVLDQGSVVEIGDHRSLLERGGAYHDLVKLASDTNHDRRSPKQQSTPQKGGGNLPLYEQSVHYGHDVSRSKYYKSTQEEHSNMVLEEVEQNPMMRNYKLSEVWNLQKPEMTVLLVGFLLGMFAGAILSVFPFLLGEALRIYFDKDTERMKRQVGHLCLALVGLGVGCILSMTGQQGFCGWAGTRLTARVRDLLFRSILKQEPGWFDFEDNSTGVLVSRLSTDCISFRSVLGDRISVMLMGITSAAVGLGVSFVLEWRLTLLAVALTPFTLGASYLSLIINIGPRIDNNAYAKASNIAAGAISNIRTVTTFSAQEQLIRSFDQALSEPRKKSARRSQILGLTLGLSQGAMYGAYTLTLWFGAYLVKEGYTSFGVVYKIFLILVLSSFSVGQLAGLAPDTSQASSAIPAVFDIINRRPLIGSGGRDRGRKLDRSRPWDIEFRKVTFAYPSRPEVVVLREFTLKVKEGRVVALVGGSGSGKSTVVWLVQRFYDPIQGKVMMGKMDLREMNLKWLRRQMALVGQEPALFAGSIRENIAFGDSNASWSEIEEAAKEAYIHKFISGLPQGYETQVGDSGVMLSGGQKQRIAIARAILKRSKVLLLDEASSALDLESERHVQDALRKVSRQATTIVVAHRISTIRDADMIAVVRDGTVTEFGTHDSLLASHVNGLYATLVRAENEANAFA</sequence>
<dbReference type="CDD" id="cd03249">
    <property type="entry name" value="ABC_MTABC3_MDL1_MDL2"/>
    <property type="match status" value="2"/>
</dbReference>
<dbReference type="GO" id="GO:0005524">
    <property type="term" value="F:ATP binding"/>
    <property type="evidence" value="ECO:0007669"/>
    <property type="project" value="UniProtKB-KW"/>
</dbReference>
<protein>
    <submittedName>
        <fullName evidence="18">ABC transporter B family member 19-like</fullName>
    </submittedName>
</protein>
<dbReference type="Pfam" id="PF00005">
    <property type="entry name" value="ABC_tran"/>
    <property type="match status" value="2"/>
</dbReference>
<dbReference type="Gene3D" id="1.20.1560.10">
    <property type="entry name" value="ABC transporter type 1, transmembrane domain"/>
    <property type="match status" value="2"/>
</dbReference>
<evidence type="ECO:0000256" key="10">
    <source>
        <dbReference type="ARBA" id="ARBA00023180"/>
    </source>
</evidence>
<dbReference type="PANTHER" id="PTHR43394">
    <property type="entry name" value="ATP-DEPENDENT PERMEASE MDL1, MITOCHONDRIAL"/>
    <property type="match status" value="1"/>
</dbReference>
<dbReference type="EMBL" id="MTKT01005554">
    <property type="protein sequence ID" value="OWM66549.1"/>
    <property type="molecule type" value="Genomic_DNA"/>
</dbReference>
<feature type="transmembrane region" description="Helical" evidence="12">
    <location>
        <begin position="1170"/>
        <end position="1192"/>
    </location>
</feature>
<evidence type="ECO:0000256" key="8">
    <source>
        <dbReference type="ARBA" id="ARBA00022989"/>
    </source>
</evidence>
<dbReference type="FunFam" id="1.20.1560.10:FF:000155">
    <property type="entry name" value="ATP-binding cassette transporter, subfamily B, member 2, group MDR/PGP protein PpABCB2"/>
    <property type="match status" value="1"/>
</dbReference>
<dbReference type="InterPro" id="IPR011527">
    <property type="entry name" value="ABC1_TM_dom"/>
</dbReference>
<feature type="transmembrane region" description="Helical" evidence="12">
    <location>
        <begin position="528"/>
        <end position="551"/>
    </location>
</feature>
<feature type="transmembrane region" description="Helical" evidence="12">
    <location>
        <begin position="1283"/>
        <end position="1305"/>
    </location>
</feature>
<feature type="transmembrane region" description="Helical" evidence="12">
    <location>
        <begin position="1247"/>
        <end position="1271"/>
    </location>
</feature>
<reference evidence="17" key="3">
    <citation type="journal article" date="2020" name="Plant Biotechnol. J.">
        <title>The pomegranate (Punica granatum L.) draft genome dissects genetic divergence between soft- and hard-seeded cultivars.</title>
        <authorList>
            <person name="Luo X."/>
            <person name="Li H."/>
            <person name="Wu Z."/>
            <person name="Yao W."/>
            <person name="Zhao P."/>
            <person name="Cao D."/>
            <person name="Yu H."/>
            <person name="Li K."/>
            <person name="Poudel K."/>
            <person name="Zhao D."/>
            <person name="Zhang F."/>
            <person name="Xia X."/>
            <person name="Chen L."/>
            <person name="Wang Q."/>
            <person name="Jing D."/>
            <person name="Cao S."/>
        </authorList>
    </citation>
    <scope>NUCLEOTIDE SEQUENCE [LARGE SCALE GENOMIC DNA]</scope>
</reference>
<feature type="transmembrane region" description="Helical" evidence="12">
    <location>
        <begin position="1144"/>
        <end position="1164"/>
    </location>
</feature>
<dbReference type="SUPFAM" id="SSF90123">
    <property type="entry name" value="ABC transporter transmembrane region"/>
    <property type="match status" value="2"/>
</dbReference>
<evidence type="ECO:0000256" key="2">
    <source>
        <dbReference type="ARBA" id="ARBA00007577"/>
    </source>
</evidence>
<reference evidence="18" key="4">
    <citation type="submission" date="2025-04" db="UniProtKB">
        <authorList>
            <consortium name="RefSeq"/>
        </authorList>
    </citation>
    <scope>IDENTIFICATION</scope>
    <source>
        <tissue evidence="18">Leaf</tissue>
    </source>
</reference>
<accession>A0A218W208</accession>